<dbReference type="GO" id="GO:0005886">
    <property type="term" value="C:plasma membrane"/>
    <property type="evidence" value="ECO:0007669"/>
    <property type="project" value="TreeGrafter"/>
</dbReference>
<proteinExistence type="inferred from homology"/>
<dbReference type="InterPro" id="IPR003758">
    <property type="entry name" value="LpxK"/>
</dbReference>
<evidence type="ECO:0000256" key="10">
    <source>
        <dbReference type="ARBA" id="ARBA00022840"/>
    </source>
</evidence>
<name>D6Z2K0_DESAT</name>
<keyword evidence="7 13" id="KW-0808">Transferase</keyword>
<dbReference type="HAMAP" id="MF_00409">
    <property type="entry name" value="LpxK"/>
    <property type="match status" value="1"/>
</dbReference>
<evidence type="ECO:0000256" key="6">
    <source>
        <dbReference type="ARBA" id="ARBA00022556"/>
    </source>
</evidence>
<protein>
    <recommendedName>
        <fullName evidence="4 13">Tetraacyldisaccharide 4'-kinase</fullName>
        <ecNumber evidence="3 13">2.7.1.130</ecNumber>
    </recommendedName>
    <alternativeName>
        <fullName evidence="12 13">Lipid A 4'-kinase</fullName>
    </alternativeName>
</protein>
<dbReference type="eggNOG" id="COG1663">
    <property type="taxonomic scope" value="Bacteria"/>
</dbReference>
<evidence type="ECO:0000313" key="14">
    <source>
        <dbReference type="EMBL" id="ADH85775.1"/>
    </source>
</evidence>
<evidence type="ECO:0000256" key="1">
    <source>
        <dbReference type="ARBA" id="ARBA00002274"/>
    </source>
</evidence>
<comment type="similarity">
    <text evidence="13">Belongs to the LpxK family.</text>
</comment>
<evidence type="ECO:0000256" key="13">
    <source>
        <dbReference type="HAMAP-Rule" id="MF_00409"/>
    </source>
</evidence>
<dbReference type="Pfam" id="PF02606">
    <property type="entry name" value="LpxK"/>
    <property type="match status" value="1"/>
</dbReference>
<dbReference type="PANTHER" id="PTHR42724:SF1">
    <property type="entry name" value="TETRAACYLDISACCHARIDE 4'-KINASE, MITOCHONDRIAL-RELATED"/>
    <property type="match status" value="1"/>
</dbReference>
<keyword evidence="9 13" id="KW-0418">Kinase</keyword>
<dbReference type="KEGG" id="dak:DaAHT2_1077"/>
<keyword evidence="8 13" id="KW-0547">Nucleotide-binding</keyword>
<dbReference type="Proteomes" id="UP000001508">
    <property type="component" value="Chromosome"/>
</dbReference>
<comment type="catalytic activity">
    <reaction evidence="13">
        <text>a lipid A disaccharide + ATP = a lipid IVA + ADP + H(+)</text>
        <dbReference type="Rhea" id="RHEA:67840"/>
        <dbReference type="ChEBI" id="CHEBI:15378"/>
        <dbReference type="ChEBI" id="CHEBI:30616"/>
        <dbReference type="ChEBI" id="CHEBI:176343"/>
        <dbReference type="ChEBI" id="CHEBI:176425"/>
        <dbReference type="ChEBI" id="CHEBI:456216"/>
        <dbReference type="EC" id="2.7.1.130"/>
    </reaction>
</comment>
<dbReference type="GO" id="GO:0009029">
    <property type="term" value="F:lipid-A 4'-kinase activity"/>
    <property type="evidence" value="ECO:0007669"/>
    <property type="project" value="UniProtKB-UniRule"/>
</dbReference>
<keyword evidence="6 13" id="KW-0441">Lipid A biosynthesis</keyword>
<organism evidence="14 15">
    <name type="scientific">Desulfurivibrio alkaliphilus (strain DSM 19089 / UNIQEM U267 / AHT2)</name>
    <dbReference type="NCBI Taxonomy" id="589865"/>
    <lineage>
        <taxon>Bacteria</taxon>
        <taxon>Pseudomonadati</taxon>
        <taxon>Thermodesulfobacteriota</taxon>
        <taxon>Desulfobulbia</taxon>
        <taxon>Desulfobulbales</taxon>
        <taxon>Desulfobulbaceae</taxon>
        <taxon>Desulfurivibrio</taxon>
    </lineage>
</organism>
<reference evidence="15" key="1">
    <citation type="submission" date="2010-02" db="EMBL/GenBank/DDBJ databases">
        <title>Complete sequence of Desulfurivibrio alkaliphilus AHT2.</title>
        <authorList>
            <consortium name="US DOE Joint Genome Institute"/>
            <person name="Pitluck S."/>
            <person name="Chertkov O."/>
            <person name="Detter J.C."/>
            <person name="Han C."/>
            <person name="Tapia R."/>
            <person name="Larimer F."/>
            <person name="Land M."/>
            <person name="Hauser L."/>
            <person name="Kyrpides N."/>
            <person name="Mikhailova N."/>
            <person name="Sorokin D.Y."/>
            <person name="Muyzer G."/>
            <person name="Woyke T."/>
        </authorList>
    </citation>
    <scope>NUCLEOTIDE SEQUENCE [LARGE SCALE GENOMIC DNA]</scope>
    <source>
        <strain evidence="15">DSM 19089 / UNIQEM U267 / AHT2</strain>
    </source>
</reference>
<dbReference type="GO" id="GO:0005524">
    <property type="term" value="F:ATP binding"/>
    <property type="evidence" value="ECO:0007669"/>
    <property type="project" value="UniProtKB-UniRule"/>
</dbReference>
<evidence type="ECO:0000256" key="7">
    <source>
        <dbReference type="ARBA" id="ARBA00022679"/>
    </source>
</evidence>
<evidence type="ECO:0000313" key="15">
    <source>
        <dbReference type="Proteomes" id="UP000001508"/>
    </source>
</evidence>
<dbReference type="HOGENOM" id="CLU_038816_6_0_7"/>
<gene>
    <name evidence="13" type="primary">lpxK</name>
    <name evidence="14" type="ordered locus">DaAHT2_1077</name>
</gene>
<feature type="binding site" evidence="13">
    <location>
        <begin position="49"/>
        <end position="56"/>
    </location>
    <ligand>
        <name>ATP</name>
        <dbReference type="ChEBI" id="CHEBI:30616"/>
    </ligand>
</feature>
<keyword evidence="11 13" id="KW-0443">Lipid metabolism</keyword>
<sequence>MRLTLLFALGRPFAPLYAGLMRLRAWLYRRGWLGQEKMIVPVVSVGNLTLGGTGKTPLVLYLARLLKELGYRPAILSRGYGRVKKAGKRTVADGGRPLVVADGRRLLLGPEVAGDEPVLLARALPGVPVLVDACRAVSGRYGVDRLGVDSLILDDGFQHLALARDLNLALFSARNLPVGARVFPGGPLREPWSALARADGVVITGVTPAFSSQVESFIRFLNRRFPQLPCFTGAYRPLCLLAGDGVAPLALEEGKGKSWFGFAGIAQPESFRQTLLQEGFRLNGFRAYADHHRYTAADYRALVQMAAQQGADALITTEKDLVKLAPLQGQLPLLALRVGLVMEERFECFVRARLKVVKK</sequence>
<keyword evidence="10 13" id="KW-0067">ATP-binding</keyword>
<evidence type="ECO:0000256" key="8">
    <source>
        <dbReference type="ARBA" id="ARBA00022741"/>
    </source>
</evidence>
<comment type="function">
    <text evidence="1 13">Transfers the gamma-phosphate of ATP to the 4'-position of a tetraacyldisaccharide 1-phosphate intermediate (termed DS-1-P) to form tetraacyldisaccharide 1,4'-bis-phosphate (lipid IVA).</text>
</comment>
<dbReference type="STRING" id="589865.DaAHT2_1077"/>
<dbReference type="NCBIfam" id="TIGR00682">
    <property type="entry name" value="lpxK"/>
    <property type="match status" value="1"/>
</dbReference>
<evidence type="ECO:0000256" key="2">
    <source>
        <dbReference type="ARBA" id="ARBA00004870"/>
    </source>
</evidence>
<evidence type="ECO:0000256" key="11">
    <source>
        <dbReference type="ARBA" id="ARBA00023098"/>
    </source>
</evidence>
<dbReference type="GO" id="GO:0009245">
    <property type="term" value="P:lipid A biosynthetic process"/>
    <property type="evidence" value="ECO:0007669"/>
    <property type="project" value="UniProtKB-UniRule"/>
</dbReference>
<dbReference type="UniPathway" id="UPA00359">
    <property type="reaction ID" value="UER00482"/>
</dbReference>
<evidence type="ECO:0000256" key="12">
    <source>
        <dbReference type="ARBA" id="ARBA00029757"/>
    </source>
</evidence>
<dbReference type="InterPro" id="IPR027417">
    <property type="entry name" value="P-loop_NTPase"/>
</dbReference>
<evidence type="ECO:0000256" key="4">
    <source>
        <dbReference type="ARBA" id="ARBA00016436"/>
    </source>
</evidence>
<dbReference type="EMBL" id="CP001940">
    <property type="protein sequence ID" value="ADH85775.1"/>
    <property type="molecule type" value="Genomic_DNA"/>
</dbReference>
<dbReference type="FunCoup" id="D6Z2K0">
    <property type="interactions" value="219"/>
</dbReference>
<keyword evidence="15" id="KW-1185">Reference proteome</keyword>
<dbReference type="EC" id="2.7.1.130" evidence="3 13"/>
<accession>D6Z2K0</accession>
<dbReference type="RefSeq" id="WP_013163304.1">
    <property type="nucleotide sequence ID" value="NC_014216.1"/>
</dbReference>
<dbReference type="PANTHER" id="PTHR42724">
    <property type="entry name" value="TETRAACYLDISACCHARIDE 4'-KINASE"/>
    <property type="match status" value="1"/>
</dbReference>
<comment type="pathway">
    <text evidence="2 13">Glycolipid biosynthesis; lipid IV(A) biosynthesis; lipid IV(A) from (3R)-3-hydroxytetradecanoyl-[acyl-carrier-protein] and UDP-N-acetyl-alpha-D-glucosamine: step 6/6.</text>
</comment>
<evidence type="ECO:0000256" key="3">
    <source>
        <dbReference type="ARBA" id="ARBA00012071"/>
    </source>
</evidence>
<evidence type="ECO:0000256" key="5">
    <source>
        <dbReference type="ARBA" id="ARBA00022516"/>
    </source>
</evidence>
<dbReference type="AlphaFoldDB" id="D6Z2K0"/>
<dbReference type="SUPFAM" id="SSF52540">
    <property type="entry name" value="P-loop containing nucleoside triphosphate hydrolases"/>
    <property type="match status" value="1"/>
</dbReference>
<evidence type="ECO:0000256" key="9">
    <source>
        <dbReference type="ARBA" id="ARBA00022777"/>
    </source>
</evidence>
<keyword evidence="5 13" id="KW-0444">Lipid biosynthesis</keyword>
<dbReference type="GO" id="GO:0009244">
    <property type="term" value="P:lipopolysaccharide core region biosynthetic process"/>
    <property type="evidence" value="ECO:0007669"/>
    <property type="project" value="TreeGrafter"/>
</dbReference>
<dbReference type="InParanoid" id="D6Z2K0"/>